<protein>
    <submittedName>
        <fullName evidence="2">2-haloacid dehalogenase</fullName>
    </submittedName>
</protein>
<evidence type="ECO:0000313" key="2">
    <source>
        <dbReference type="EMBL" id="SEE29601.1"/>
    </source>
</evidence>
<dbReference type="EMBL" id="FNTX01000001">
    <property type="protein sequence ID" value="SEE29601.1"/>
    <property type="molecule type" value="Genomic_DNA"/>
</dbReference>
<dbReference type="Pfam" id="PF00702">
    <property type="entry name" value="Hydrolase"/>
    <property type="match status" value="1"/>
</dbReference>
<sequence length="230" mass="26508">MDLTGFRPRYITFDCYGTLTNYQMNDAVTPLVTDRVAPEDLRVFLKDFRAYRIDEVLGAYQPYREVLRHSWQRVCNRWRIPYRHTDVEVITAALASWGPHPDVPEALAALASEYPLVILSNADDDLLAGNVEQLGVDFHRVFTAEQAKAYKPRYQAFDYMLDQLDCGRDEILHVSSHMWYDVIPCHEQRITHKVYVNRGYDPSTPFYEYAETPDLTGVPELLGLTVGAAR</sequence>
<accession>A0A1H5HPF9</accession>
<dbReference type="Gene3D" id="1.10.150.750">
    <property type="match status" value="1"/>
</dbReference>
<dbReference type="AlphaFoldDB" id="A0A1H5HPF9"/>
<name>A0A1H5HPF9_9MICO</name>
<dbReference type="NCBIfam" id="TIGR01428">
    <property type="entry name" value="HAD_type_II"/>
    <property type="match status" value="1"/>
</dbReference>
<evidence type="ECO:0000256" key="1">
    <source>
        <dbReference type="ARBA" id="ARBA00022801"/>
    </source>
</evidence>
<dbReference type="STRING" id="648782.SAMN04488554_2019"/>
<dbReference type="SFLD" id="SFLDG01129">
    <property type="entry name" value="C1.5:_HAD__Beta-PGM__Phosphata"/>
    <property type="match status" value="1"/>
</dbReference>
<dbReference type="InterPro" id="IPR023214">
    <property type="entry name" value="HAD_sf"/>
</dbReference>
<dbReference type="OrthoDB" id="3774052at2"/>
<dbReference type="PANTHER" id="PTHR43316:SF9">
    <property type="entry name" value="ACID DEHALOGENASE, PUTATIVE (AFU_ORTHOLOGUE AFUA_6G14460)-RELATED"/>
    <property type="match status" value="1"/>
</dbReference>
<dbReference type="InterPro" id="IPR006439">
    <property type="entry name" value="HAD-SF_hydro_IA"/>
</dbReference>
<dbReference type="InterPro" id="IPR006328">
    <property type="entry name" value="2-HAD"/>
</dbReference>
<keyword evidence="3" id="KW-1185">Reference proteome</keyword>
<dbReference type="PANTHER" id="PTHR43316">
    <property type="entry name" value="HYDROLASE, HALOACID DELAHOGENASE-RELATED"/>
    <property type="match status" value="1"/>
</dbReference>
<dbReference type="InterPro" id="IPR036412">
    <property type="entry name" value="HAD-like_sf"/>
</dbReference>
<dbReference type="InterPro" id="IPR051540">
    <property type="entry name" value="S-2-haloacid_dehalogenase"/>
</dbReference>
<reference evidence="3" key="1">
    <citation type="submission" date="2016-10" db="EMBL/GenBank/DDBJ databases">
        <authorList>
            <person name="Varghese N."/>
            <person name="Submissions S."/>
        </authorList>
    </citation>
    <scope>NUCLEOTIDE SEQUENCE [LARGE SCALE GENOMIC DNA]</scope>
    <source>
        <strain evidence="3">DSM 21368</strain>
    </source>
</reference>
<gene>
    <name evidence="2" type="ORF">SAMN04488554_2019</name>
</gene>
<dbReference type="NCBIfam" id="TIGR01493">
    <property type="entry name" value="HAD-SF-IA-v2"/>
    <property type="match status" value="1"/>
</dbReference>
<evidence type="ECO:0000313" key="3">
    <source>
        <dbReference type="Proteomes" id="UP000199220"/>
    </source>
</evidence>
<dbReference type="SFLD" id="SFLDS00003">
    <property type="entry name" value="Haloacid_Dehalogenase"/>
    <property type="match status" value="1"/>
</dbReference>
<dbReference type="RefSeq" id="WP_089772784.1">
    <property type="nucleotide sequence ID" value="NZ_FNTX01000001.1"/>
</dbReference>
<dbReference type="SUPFAM" id="SSF56784">
    <property type="entry name" value="HAD-like"/>
    <property type="match status" value="1"/>
</dbReference>
<keyword evidence="1" id="KW-0378">Hydrolase</keyword>
<dbReference type="Gene3D" id="3.40.50.1000">
    <property type="entry name" value="HAD superfamily/HAD-like"/>
    <property type="match status" value="1"/>
</dbReference>
<organism evidence="2 3">
    <name type="scientific">Ruania alba</name>
    <dbReference type="NCBI Taxonomy" id="648782"/>
    <lineage>
        <taxon>Bacteria</taxon>
        <taxon>Bacillati</taxon>
        <taxon>Actinomycetota</taxon>
        <taxon>Actinomycetes</taxon>
        <taxon>Micrococcales</taxon>
        <taxon>Ruaniaceae</taxon>
        <taxon>Ruania</taxon>
    </lineage>
</organism>
<dbReference type="GO" id="GO:0019120">
    <property type="term" value="F:hydrolase activity, acting on acid halide bonds, in C-halide compounds"/>
    <property type="evidence" value="ECO:0007669"/>
    <property type="project" value="InterPro"/>
</dbReference>
<dbReference type="Proteomes" id="UP000199220">
    <property type="component" value="Unassembled WGS sequence"/>
</dbReference>
<proteinExistence type="predicted"/>